<name>A0A7J0DLQ4_9ERIC</name>
<evidence type="ECO:0000313" key="4">
    <source>
        <dbReference type="Proteomes" id="UP000585474"/>
    </source>
</evidence>
<reference evidence="4" key="1">
    <citation type="submission" date="2019-07" db="EMBL/GenBank/DDBJ databases">
        <title>De Novo Assembly of kiwifruit Actinidia rufa.</title>
        <authorList>
            <person name="Sugita-Konishi S."/>
            <person name="Sato K."/>
            <person name="Mori E."/>
            <person name="Abe Y."/>
            <person name="Kisaki G."/>
            <person name="Hamano K."/>
            <person name="Suezawa K."/>
            <person name="Otani M."/>
            <person name="Fukuda T."/>
            <person name="Manabe T."/>
            <person name="Gomi K."/>
            <person name="Tabuchi M."/>
            <person name="Akimitsu K."/>
            <person name="Kataoka I."/>
        </authorList>
    </citation>
    <scope>NUCLEOTIDE SEQUENCE [LARGE SCALE GENOMIC DNA]</scope>
    <source>
        <strain evidence="4">cv. Fuchu</strain>
    </source>
</reference>
<feature type="chain" id="PRO_5029651645" evidence="2">
    <location>
        <begin position="18"/>
        <end position="78"/>
    </location>
</feature>
<accession>A0A7J0DLQ4</accession>
<dbReference type="AlphaFoldDB" id="A0A7J0DLQ4"/>
<protein>
    <submittedName>
        <fullName evidence="3">Uncharacterized protein</fullName>
    </submittedName>
</protein>
<feature type="region of interest" description="Disordered" evidence="1">
    <location>
        <begin position="20"/>
        <end position="42"/>
    </location>
</feature>
<dbReference type="EMBL" id="BJWL01000261">
    <property type="protein sequence ID" value="GFS36747.1"/>
    <property type="molecule type" value="Genomic_DNA"/>
</dbReference>
<organism evidence="3 4">
    <name type="scientific">Actinidia rufa</name>
    <dbReference type="NCBI Taxonomy" id="165716"/>
    <lineage>
        <taxon>Eukaryota</taxon>
        <taxon>Viridiplantae</taxon>
        <taxon>Streptophyta</taxon>
        <taxon>Embryophyta</taxon>
        <taxon>Tracheophyta</taxon>
        <taxon>Spermatophyta</taxon>
        <taxon>Magnoliopsida</taxon>
        <taxon>eudicotyledons</taxon>
        <taxon>Gunneridae</taxon>
        <taxon>Pentapetalae</taxon>
        <taxon>asterids</taxon>
        <taxon>Ericales</taxon>
        <taxon>Actinidiaceae</taxon>
        <taxon>Actinidia</taxon>
    </lineage>
</organism>
<feature type="signal peptide" evidence="2">
    <location>
        <begin position="1"/>
        <end position="17"/>
    </location>
</feature>
<gene>
    <name evidence="3" type="ORF">Acr_00g0047850</name>
</gene>
<keyword evidence="4" id="KW-1185">Reference proteome</keyword>
<evidence type="ECO:0000256" key="2">
    <source>
        <dbReference type="SAM" id="SignalP"/>
    </source>
</evidence>
<keyword evidence="2" id="KW-0732">Signal</keyword>
<evidence type="ECO:0000313" key="3">
    <source>
        <dbReference type="EMBL" id="GFS36747.1"/>
    </source>
</evidence>
<sequence>MQHLLTTAASMVGIAAAAPGCAGQPQRPSVGSDAGSRCSSCQSLQPTTAASATTSGCWAASKPGGWAVLWSKTKGCNN</sequence>
<dbReference type="Proteomes" id="UP000585474">
    <property type="component" value="Unassembled WGS sequence"/>
</dbReference>
<comment type="caution">
    <text evidence="3">The sequence shown here is derived from an EMBL/GenBank/DDBJ whole genome shotgun (WGS) entry which is preliminary data.</text>
</comment>
<evidence type="ECO:0000256" key="1">
    <source>
        <dbReference type="SAM" id="MobiDB-lite"/>
    </source>
</evidence>
<proteinExistence type="predicted"/>